<keyword evidence="4 9" id="KW-0863">Zinc-finger</keyword>
<dbReference type="InterPro" id="IPR044063">
    <property type="entry name" value="ZF_RING_GID"/>
</dbReference>
<dbReference type="GO" id="GO:0008270">
    <property type="term" value="F:zinc ion binding"/>
    <property type="evidence" value="ECO:0007669"/>
    <property type="project" value="UniProtKB-KW"/>
</dbReference>
<protein>
    <recommendedName>
        <fullName evidence="8">GID complex catalytic subunit 2</fullName>
    </recommendedName>
    <alternativeName>
        <fullName evidence="7">Glucose-induced degradation protein 2</fullName>
    </alternativeName>
</protein>
<dbReference type="GO" id="GO:0005737">
    <property type="term" value="C:cytoplasm"/>
    <property type="evidence" value="ECO:0007669"/>
    <property type="project" value="UniProtKB-SubCell"/>
</dbReference>
<dbReference type="InterPro" id="IPR024964">
    <property type="entry name" value="CTLH/CRA"/>
</dbReference>
<dbReference type="AlphaFoldDB" id="A0A8H7AMV8"/>
<evidence type="ECO:0000256" key="7">
    <source>
        <dbReference type="ARBA" id="ARBA00075398"/>
    </source>
</evidence>
<evidence type="ECO:0000256" key="5">
    <source>
        <dbReference type="ARBA" id="ARBA00022833"/>
    </source>
</evidence>
<organism evidence="11 12">
    <name type="scientific">Endocarpon pusillum</name>
    <dbReference type="NCBI Taxonomy" id="364733"/>
    <lineage>
        <taxon>Eukaryota</taxon>
        <taxon>Fungi</taxon>
        <taxon>Dikarya</taxon>
        <taxon>Ascomycota</taxon>
        <taxon>Pezizomycotina</taxon>
        <taxon>Eurotiomycetes</taxon>
        <taxon>Chaetothyriomycetidae</taxon>
        <taxon>Verrucariales</taxon>
        <taxon>Verrucariaceae</taxon>
        <taxon>Endocarpon</taxon>
    </lineage>
</organism>
<evidence type="ECO:0000259" key="10">
    <source>
        <dbReference type="PROSITE" id="PS51867"/>
    </source>
</evidence>
<evidence type="ECO:0000256" key="1">
    <source>
        <dbReference type="ARBA" id="ARBA00004496"/>
    </source>
</evidence>
<dbReference type="PROSITE" id="PS51867">
    <property type="entry name" value="ZF_RING_GID"/>
    <property type="match status" value="1"/>
</dbReference>
<dbReference type="InterPro" id="IPR037683">
    <property type="entry name" value="Rmd5_dRing"/>
</dbReference>
<dbReference type="InterPro" id="IPR027370">
    <property type="entry name" value="Znf-RING_euk"/>
</dbReference>
<keyword evidence="5" id="KW-0862">Zinc</keyword>
<feature type="domain" description="RING-Gid-type" evidence="10">
    <location>
        <begin position="358"/>
        <end position="399"/>
    </location>
</feature>
<evidence type="ECO:0000256" key="9">
    <source>
        <dbReference type="PROSITE-ProRule" id="PRU01215"/>
    </source>
</evidence>
<name>A0A8H7AMV8_9EURO</name>
<dbReference type="InterPro" id="IPR006594">
    <property type="entry name" value="LisH"/>
</dbReference>
<accession>A0A8H7AMV8</accession>
<evidence type="ECO:0000256" key="2">
    <source>
        <dbReference type="ARBA" id="ARBA00022490"/>
    </source>
</evidence>
<dbReference type="OrthoDB" id="1933281at2759"/>
<dbReference type="EMBL" id="JAACFV010000037">
    <property type="protein sequence ID" value="KAF7509812.1"/>
    <property type="molecule type" value="Genomic_DNA"/>
</dbReference>
<evidence type="ECO:0000256" key="6">
    <source>
        <dbReference type="ARBA" id="ARBA00061136"/>
    </source>
</evidence>
<dbReference type="PANTHER" id="PTHR12170:SF3">
    <property type="entry name" value="GH10162P"/>
    <property type="match status" value="1"/>
</dbReference>
<reference evidence="11" key="1">
    <citation type="submission" date="2020-02" db="EMBL/GenBank/DDBJ databases">
        <authorList>
            <person name="Palmer J.M."/>
        </authorList>
    </citation>
    <scope>NUCLEOTIDE SEQUENCE</scope>
    <source>
        <strain evidence="11">EPUS1.4</strain>
        <tissue evidence="11">Thallus</tissue>
    </source>
</reference>
<keyword evidence="3" id="KW-0479">Metal-binding</keyword>
<keyword evidence="12" id="KW-1185">Reference proteome</keyword>
<comment type="caution">
    <text evidence="11">The sequence shown here is derived from an EMBL/GenBank/DDBJ whole genome shotgun (WGS) entry which is preliminary data.</text>
</comment>
<dbReference type="GO" id="GO:0005634">
    <property type="term" value="C:nucleus"/>
    <property type="evidence" value="ECO:0007669"/>
    <property type="project" value="TreeGrafter"/>
</dbReference>
<proteinExistence type="inferred from homology"/>
<evidence type="ECO:0000256" key="8">
    <source>
        <dbReference type="ARBA" id="ARBA00080744"/>
    </source>
</evidence>
<dbReference type="Pfam" id="PF10607">
    <property type="entry name" value="CTLH"/>
    <property type="match status" value="1"/>
</dbReference>
<evidence type="ECO:0000256" key="4">
    <source>
        <dbReference type="ARBA" id="ARBA00022771"/>
    </source>
</evidence>
<dbReference type="FunFam" id="3.30.40.10:FF:000143">
    <property type="entry name" value="Regulator of gluconeogenesis Rmd5"/>
    <property type="match status" value="1"/>
</dbReference>
<sequence>MDAVQKEHDRLWKRSKSSNTLDCAQQIIDALQNARDAIAAEPTSATVSLAKLHNPVKGSFDAINASLKEIYGGHNKYTKVLDRLFKDKPLPSNEIDALSSHPALVHRAIYLHLLREGLFDVATTLHAESTAISSMLEEKAVLGARDESTAAPLGIDETESNRMQEQFTSMYHILYELRENHNLRPAISWARDHTKALEIRGSNLEFELCRLQYVKLFLAEMEDASEQESSTGPQRALKYAREEFQAFSGRYLLELRQLAGAMAFCSNLEESPYQSIFDNHTAWDEVVASFTREFCALMELSADSPLYIAATAGAIALPTLLKLQNIMQQKRTEWTTENELPVEIPLPPSYQFHSIFVCPVSKEQTTDQNPPMMMPCGHVIAQESLHRLSKGGKFKCPYCPSESHPRDAKKVFL</sequence>
<dbReference type="Pfam" id="PF13445">
    <property type="entry name" value="zf-RING_UBOX"/>
    <property type="match status" value="1"/>
</dbReference>
<dbReference type="InterPro" id="IPR013083">
    <property type="entry name" value="Znf_RING/FYVE/PHD"/>
</dbReference>
<dbReference type="Gene3D" id="3.30.40.10">
    <property type="entry name" value="Zinc/RING finger domain, C3HC4 (zinc finger)"/>
    <property type="match status" value="1"/>
</dbReference>
<dbReference type="PROSITE" id="PS50896">
    <property type="entry name" value="LISH"/>
    <property type="match status" value="1"/>
</dbReference>
<dbReference type="InterPro" id="IPR045098">
    <property type="entry name" value="Fyv10_fam"/>
</dbReference>
<dbReference type="SMART" id="SM00757">
    <property type="entry name" value="CRA"/>
    <property type="match status" value="1"/>
</dbReference>
<dbReference type="PANTHER" id="PTHR12170">
    <property type="entry name" value="MACROPHAGE ERYTHROBLAST ATTACHER-RELATED"/>
    <property type="match status" value="1"/>
</dbReference>
<gene>
    <name evidence="11" type="ORF">GJ744_007507</name>
</gene>
<evidence type="ECO:0000313" key="12">
    <source>
        <dbReference type="Proteomes" id="UP000606974"/>
    </source>
</evidence>
<dbReference type="InterPro" id="IPR013144">
    <property type="entry name" value="CRA_dom"/>
</dbReference>
<dbReference type="GO" id="GO:0043161">
    <property type="term" value="P:proteasome-mediated ubiquitin-dependent protein catabolic process"/>
    <property type="evidence" value="ECO:0007669"/>
    <property type="project" value="InterPro"/>
</dbReference>
<feature type="zinc finger region" description="RING-Gid-type" evidence="9">
    <location>
        <begin position="358"/>
        <end position="399"/>
    </location>
</feature>
<dbReference type="GO" id="GO:0061630">
    <property type="term" value="F:ubiquitin protein ligase activity"/>
    <property type="evidence" value="ECO:0007669"/>
    <property type="project" value="InterPro"/>
</dbReference>
<dbReference type="CDD" id="cd16652">
    <property type="entry name" value="dRING_Rmd5p-like"/>
    <property type="match status" value="1"/>
</dbReference>
<evidence type="ECO:0000313" key="11">
    <source>
        <dbReference type="EMBL" id="KAF7509812.1"/>
    </source>
</evidence>
<dbReference type="Proteomes" id="UP000606974">
    <property type="component" value="Unassembled WGS sequence"/>
</dbReference>
<keyword evidence="2" id="KW-0963">Cytoplasm</keyword>
<dbReference type="SUPFAM" id="SSF57850">
    <property type="entry name" value="RING/U-box"/>
    <property type="match status" value="1"/>
</dbReference>
<comment type="similarity">
    <text evidence="6">Belongs to the RMD5/GID2 family.</text>
</comment>
<comment type="subcellular location">
    <subcellularLocation>
        <location evidence="1">Cytoplasm</location>
    </subcellularLocation>
</comment>
<evidence type="ECO:0000256" key="3">
    <source>
        <dbReference type="ARBA" id="ARBA00022723"/>
    </source>
</evidence>
<dbReference type="GO" id="GO:0034657">
    <property type="term" value="C:GID complex"/>
    <property type="evidence" value="ECO:0007669"/>
    <property type="project" value="TreeGrafter"/>
</dbReference>